<sequence length="140" mass="16726">MENLIIKSIVIAPRSSLVNEQIITKLKNEHKFDLYILENDTNLELEEIVSKLKEEKIDLNYVMLMGNDNFKEKTVKKFTYSYKAANLKKEVLPYYNFYSSRYEQEALEEAIVDYLYRIKHILFTNQTKIKLDKQKIKGNY</sequence>
<comment type="caution">
    <text evidence="1">The sequence shown here is derived from an EMBL/GenBank/DDBJ whole genome shotgun (WGS) entry which is preliminary data.</text>
</comment>
<accession>A0A0F5H1T9</accession>
<dbReference type="STRING" id="29561.MM26B8_03150"/>
<keyword evidence="2" id="KW-1185">Reference proteome</keyword>
<evidence type="ECO:0000313" key="1">
    <source>
        <dbReference type="EMBL" id="KKB27090.1"/>
    </source>
</evidence>
<reference evidence="1 2" key="1">
    <citation type="submission" date="2015-03" db="EMBL/GenBank/DDBJ databases">
        <title>Genome sequence of Mycoplasma meleagridis strain ATCC 25294.</title>
        <authorList>
            <person name="Yacoub E."/>
            <person name="Blanchard A."/>
            <person name="Sirand-Pugnet P."/>
            <person name="Mardassi B.B.A."/>
        </authorList>
    </citation>
    <scope>NUCLEOTIDE SEQUENCE [LARGE SCALE GENOMIC DNA]</scope>
    <source>
        <strain evidence="1 2">ATCC 25294</strain>
    </source>
</reference>
<dbReference type="PATRIC" id="fig|1264554.4.peg.24"/>
<dbReference type="Proteomes" id="UP000033750">
    <property type="component" value="Unassembled WGS sequence"/>
</dbReference>
<dbReference type="AlphaFoldDB" id="A0A0F5H1T9"/>
<gene>
    <name evidence="1" type="ORF">MMELEA_02560</name>
</gene>
<evidence type="ECO:0000313" key="2">
    <source>
        <dbReference type="Proteomes" id="UP000033750"/>
    </source>
</evidence>
<dbReference type="EMBL" id="JZXN01000002">
    <property type="protein sequence ID" value="KKB27090.1"/>
    <property type="molecule type" value="Genomic_DNA"/>
</dbReference>
<name>A0A0F5H1T9_9BACT</name>
<protein>
    <submittedName>
        <fullName evidence="1">Uncharacterized protein</fullName>
    </submittedName>
</protein>
<dbReference type="RefSeq" id="WP_046096698.1">
    <property type="nucleotide sequence ID" value="NZ_JZXN01000002.1"/>
</dbReference>
<organism evidence="1 2">
    <name type="scientific">Mycoplasmopsis meleagridis ATCC 25294</name>
    <dbReference type="NCBI Taxonomy" id="1264554"/>
    <lineage>
        <taxon>Bacteria</taxon>
        <taxon>Bacillati</taxon>
        <taxon>Mycoplasmatota</taxon>
        <taxon>Mycoplasmoidales</taxon>
        <taxon>Metamycoplasmataceae</taxon>
        <taxon>Mycoplasmopsis</taxon>
    </lineage>
</organism>
<proteinExistence type="predicted"/>